<feature type="transmembrane region" description="Helical" evidence="1">
    <location>
        <begin position="7"/>
        <end position="22"/>
    </location>
</feature>
<keyword evidence="1" id="KW-0472">Membrane</keyword>
<feature type="transmembrane region" description="Helical" evidence="1">
    <location>
        <begin position="169"/>
        <end position="185"/>
    </location>
</feature>
<dbReference type="AlphaFoldDB" id="A0A0F9RZQ7"/>
<proteinExistence type="predicted"/>
<evidence type="ECO:0008006" key="3">
    <source>
        <dbReference type="Google" id="ProtNLM"/>
    </source>
</evidence>
<feature type="transmembrane region" description="Helical" evidence="1">
    <location>
        <begin position="141"/>
        <end position="163"/>
    </location>
</feature>
<reference evidence="2" key="1">
    <citation type="journal article" date="2015" name="Nature">
        <title>Complex archaea that bridge the gap between prokaryotes and eukaryotes.</title>
        <authorList>
            <person name="Spang A."/>
            <person name="Saw J.H."/>
            <person name="Jorgensen S.L."/>
            <person name="Zaremba-Niedzwiedzka K."/>
            <person name="Martijn J."/>
            <person name="Lind A.E."/>
            <person name="van Eijk R."/>
            <person name="Schleper C."/>
            <person name="Guy L."/>
            <person name="Ettema T.J."/>
        </authorList>
    </citation>
    <scope>NUCLEOTIDE SEQUENCE</scope>
</reference>
<organism evidence="2">
    <name type="scientific">marine sediment metagenome</name>
    <dbReference type="NCBI Taxonomy" id="412755"/>
    <lineage>
        <taxon>unclassified sequences</taxon>
        <taxon>metagenomes</taxon>
        <taxon>ecological metagenomes</taxon>
    </lineage>
</organism>
<sequence length="196" mass="23086">MHINSHFAVGIIIASILNYYFAFKLYEFLLIVFFSFICDFDVLFTKFAKDNNHRMLITHSIIPGIVIIVLGVIFNWIALIISGLSYSIHIIIDTFDWGTNFFYFTKKQVGLKLLISEEEFNHISQYLAKYKNPQSFFDKKYYGNLICLSTEVLIFIGMILFIIKFALNYIIIVIIYPFFLTFHLVRHFNLKKNESN</sequence>
<protein>
    <recommendedName>
        <fullName evidence="3">Metal-dependent hydrolase</fullName>
    </recommendedName>
</protein>
<evidence type="ECO:0000256" key="1">
    <source>
        <dbReference type="SAM" id="Phobius"/>
    </source>
</evidence>
<feature type="transmembrane region" description="Helical" evidence="1">
    <location>
        <begin position="56"/>
        <end position="78"/>
    </location>
</feature>
<comment type="caution">
    <text evidence="2">The sequence shown here is derived from an EMBL/GenBank/DDBJ whole genome shotgun (WGS) entry which is preliminary data.</text>
</comment>
<evidence type="ECO:0000313" key="2">
    <source>
        <dbReference type="EMBL" id="KKN22638.1"/>
    </source>
</evidence>
<keyword evidence="1" id="KW-0812">Transmembrane</keyword>
<name>A0A0F9RZQ7_9ZZZZ</name>
<keyword evidence="1" id="KW-1133">Transmembrane helix</keyword>
<dbReference type="EMBL" id="LAZR01003042">
    <property type="protein sequence ID" value="KKN22638.1"/>
    <property type="molecule type" value="Genomic_DNA"/>
</dbReference>
<accession>A0A0F9RZQ7</accession>
<gene>
    <name evidence="2" type="ORF">LCGC14_0913000</name>
</gene>